<evidence type="ECO:0000313" key="1">
    <source>
        <dbReference type="EMBL" id="MFD1142661.1"/>
    </source>
</evidence>
<comment type="caution">
    <text evidence="1">The sequence shown here is derived from an EMBL/GenBank/DDBJ whole genome shotgun (WGS) entry which is preliminary data.</text>
</comment>
<dbReference type="Proteomes" id="UP001597116">
    <property type="component" value="Unassembled WGS sequence"/>
</dbReference>
<dbReference type="EMBL" id="JBHTLP010000008">
    <property type="protein sequence ID" value="MFD1142661.1"/>
    <property type="molecule type" value="Genomic_DNA"/>
</dbReference>
<gene>
    <name evidence="1" type="ORF">ACFQ4C_16160</name>
</gene>
<accession>A0ABW3QAQ8</accession>
<dbReference type="RefSeq" id="WP_265993152.1">
    <property type="nucleotide sequence ID" value="NZ_CP110973.1"/>
</dbReference>
<proteinExistence type="predicted"/>
<reference evidence="2" key="1">
    <citation type="journal article" date="2019" name="Int. J. Syst. Evol. Microbiol.">
        <title>The Global Catalogue of Microorganisms (GCM) 10K type strain sequencing project: providing services to taxonomists for standard genome sequencing and annotation.</title>
        <authorList>
            <consortium name="The Broad Institute Genomics Platform"/>
            <consortium name="The Broad Institute Genome Sequencing Center for Infectious Disease"/>
            <person name="Wu L."/>
            <person name="Ma J."/>
        </authorList>
    </citation>
    <scope>NUCLEOTIDE SEQUENCE [LARGE SCALE GENOMIC DNA]</scope>
    <source>
        <strain evidence="2">CCUG 55608</strain>
    </source>
</reference>
<organism evidence="1 2">
    <name type="scientific">Larkinella insperata</name>
    <dbReference type="NCBI Taxonomy" id="332158"/>
    <lineage>
        <taxon>Bacteria</taxon>
        <taxon>Pseudomonadati</taxon>
        <taxon>Bacteroidota</taxon>
        <taxon>Cytophagia</taxon>
        <taxon>Cytophagales</taxon>
        <taxon>Spirosomataceae</taxon>
        <taxon>Larkinella</taxon>
    </lineage>
</organism>
<evidence type="ECO:0000313" key="2">
    <source>
        <dbReference type="Proteomes" id="UP001597116"/>
    </source>
</evidence>
<protein>
    <submittedName>
        <fullName evidence="1">Uncharacterized protein</fullName>
    </submittedName>
</protein>
<sequence>MYEDIAQCLMDHAQRLSSSNSTEKQSYSRRHFDWIALTARAFFGKHPGLLTDEGLEILALGEASRKIELFGHIKEFYPLIEALEGYCDFLQAKPKREPLFGFMRGLIRWKSPQIAPNISYKPAPVNN</sequence>
<name>A0ABW3QAQ8_9BACT</name>
<keyword evidence="2" id="KW-1185">Reference proteome</keyword>